<dbReference type="PANTHER" id="PTHR35789">
    <property type="entry name" value="SPORE GERMINATION PROTEIN B3"/>
    <property type="match status" value="1"/>
</dbReference>
<evidence type="ECO:0000256" key="4">
    <source>
        <dbReference type="ARBA" id="ARBA00022729"/>
    </source>
</evidence>
<keyword evidence="4" id="KW-0732">Signal</keyword>
<dbReference type="PROSITE" id="PS51257">
    <property type="entry name" value="PROKAR_LIPOPROTEIN"/>
    <property type="match status" value="1"/>
</dbReference>
<evidence type="ECO:0000256" key="2">
    <source>
        <dbReference type="ARBA" id="ARBA00007886"/>
    </source>
</evidence>
<feature type="domain" description="Spore germination protein N-terminal" evidence="9">
    <location>
        <begin position="28"/>
        <end position="191"/>
    </location>
</feature>
<dbReference type="InterPro" id="IPR046953">
    <property type="entry name" value="Spore_GerAC-like_C"/>
</dbReference>
<keyword evidence="3" id="KW-0309">Germination</keyword>
<evidence type="ECO:0000259" key="8">
    <source>
        <dbReference type="Pfam" id="PF05504"/>
    </source>
</evidence>
<dbReference type="PANTHER" id="PTHR35789:SF1">
    <property type="entry name" value="SPORE GERMINATION PROTEIN B3"/>
    <property type="match status" value="1"/>
</dbReference>
<protein>
    <submittedName>
        <fullName evidence="10">Ger(X)C family spore germination protein</fullName>
    </submittedName>
</protein>
<evidence type="ECO:0000256" key="6">
    <source>
        <dbReference type="ARBA" id="ARBA00023139"/>
    </source>
</evidence>
<evidence type="ECO:0000256" key="3">
    <source>
        <dbReference type="ARBA" id="ARBA00022544"/>
    </source>
</evidence>
<keyword evidence="6" id="KW-0564">Palmitate</keyword>
<gene>
    <name evidence="10" type="ORF">ACFQ3J_13640</name>
</gene>
<reference evidence="11" key="1">
    <citation type="journal article" date="2019" name="Int. J. Syst. Evol. Microbiol.">
        <title>The Global Catalogue of Microorganisms (GCM) 10K type strain sequencing project: providing services to taxonomists for standard genome sequencing and annotation.</title>
        <authorList>
            <consortium name="The Broad Institute Genomics Platform"/>
            <consortium name="The Broad Institute Genome Sequencing Center for Infectious Disease"/>
            <person name="Wu L."/>
            <person name="Ma J."/>
        </authorList>
    </citation>
    <scope>NUCLEOTIDE SEQUENCE [LARGE SCALE GENOMIC DNA]</scope>
    <source>
        <strain evidence="11">CCUG 53519</strain>
    </source>
</reference>
<comment type="subcellular location">
    <subcellularLocation>
        <location evidence="1">Membrane</location>
        <topology evidence="1">Lipid-anchor</topology>
    </subcellularLocation>
</comment>
<dbReference type="Pfam" id="PF05504">
    <property type="entry name" value="Spore_GerAC"/>
    <property type="match status" value="1"/>
</dbReference>
<dbReference type="Gene3D" id="3.30.300.210">
    <property type="entry name" value="Nutrient germinant receptor protein C, domain 3"/>
    <property type="match status" value="1"/>
</dbReference>
<dbReference type="Pfam" id="PF25198">
    <property type="entry name" value="Spore_GerAC_N"/>
    <property type="match status" value="1"/>
</dbReference>
<keyword evidence="11" id="KW-1185">Reference proteome</keyword>
<keyword evidence="7" id="KW-0449">Lipoprotein</keyword>
<organism evidence="10 11">
    <name type="scientific">Paenibacillus provencensis</name>
    <dbReference type="NCBI Taxonomy" id="441151"/>
    <lineage>
        <taxon>Bacteria</taxon>
        <taxon>Bacillati</taxon>
        <taxon>Bacillota</taxon>
        <taxon>Bacilli</taxon>
        <taxon>Bacillales</taxon>
        <taxon>Paenibacillaceae</taxon>
        <taxon>Paenibacillus</taxon>
    </lineage>
</organism>
<comment type="similarity">
    <text evidence="2">Belongs to the GerABKC lipoprotein family.</text>
</comment>
<dbReference type="InterPro" id="IPR038501">
    <property type="entry name" value="Spore_GerAC_C_sf"/>
</dbReference>
<evidence type="ECO:0000256" key="1">
    <source>
        <dbReference type="ARBA" id="ARBA00004635"/>
    </source>
</evidence>
<dbReference type="InterPro" id="IPR008844">
    <property type="entry name" value="Spore_GerAC-like"/>
</dbReference>
<name>A0ABW3PY18_9BACL</name>
<sequence length="357" mass="40554">MKPFKPKSKVLITIFLLLAVITLSGCWDNRDINHRVLPVVLGISTVDEQYKVFLKIPKPDDMSKNKIVSGTGETISMAVDSVSRNMESSVDLLHVKLILIEQKTAEKGMNDIMAGFMRSREIPPKALVAICKEDLNEFFKKLQDSNVKATTMFDFFEKNAGWNPDIALTRIWEVYRSIHSYTRDVAIPIIGTGRTTAIEQSGSAVIKSGKMVEQISSNETLLFNAFEGESTQGKVEVMEHASVMITGNSMHHKSVLVDNKPFLKTRVNLKVVILETKGETSTTLIKEELKTLLTERFNKMFAKIQKSEADILGIGQFYRNKISLKELKNWRSDYYRNMKMDIQFEIDIQNKGYLKTI</sequence>
<dbReference type="NCBIfam" id="TIGR02887">
    <property type="entry name" value="spore_ger_x_C"/>
    <property type="match status" value="1"/>
</dbReference>
<proteinExistence type="inferred from homology"/>
<dbReference type="InterPro" id="IPR057336">
    <property type="entry name" value="GerAC_N"/>
</dbReference>
<evidence type="ECO:0000256" key="5">
    <source>
        <dbReference type="ARBA" id="ARBA00023136"/>
    </source>
</evidence>
<dbReference type="RefSeq" id="WP_251582134.1">
    <property type="nucleotide sequence ID" value="NZ_JBHTKX010000001.1"/>
</dbReference>
<comment type="caution">
    <text evidence="10">The sequence shown here is derived from an EMBL/GenBank/DDBJ whole genome shotgun (WGS) entry which is preliminary data.</text>
</comment>
<accession>A0ABW3PY18</accession>
<evidence type="ECO:0000313" key="10">
    <source>
        <dbReference type="EMBL" id="MFD1129212.1"/>
    </source>
</evidence>
<keyword evidence="5" id="KW-0472">Membrane</keyword>
<evidence type="ECO:0000259" key="9">
    <source>
        <dbReference type="Pfam" id="PF25198"/>
    </source>
</evidence>
<evidence type="ECO:0000256" key="7">
    <source>
        <dbReference type="ARBA" id="ARBA00023288"/>
    </source>
</evidence>
<dbReference type="Proteomes" id="UP001597169">
    <property type="component" value="Unassembled WGS sequence"/>
</dbReference>
<evidence type="ECO:0000313" key="11">
    <source>
        <dbReference type="Proteomes" id="UP001597169"/>
    </source>
</evidence>
<dbReference type="EMBL" id="JBHTKX010000001">
    <property type="protein sequence ID" value="MFD1129212.1"/>
    <property type="molecule type" value="Genomic_DNA"/>
</dbReference>
<feature type="domain" description="Spore germination GerAC-like C-terminal" evidence="8">
    <location>
        <begin position="201"/>
        <end position="352"/>
    </location>
</feature>